<evidence type="ECO:0000256" key="10">
    <source>
        <dbReference type="PIRNR" id="PIRNR006268"/>
    </source>
</evidence>
<dbReference type="GO" id="GO:0016740">
    <property type="term" value="F:transferase activity"/>
    <property type="evidence" value="ECO:0007669"/>
    <property type="project" value="UniProtKB-UniRule"/>
</dbReference>
<dbReference type="EMBL" id="FOZC01000017">
    <property type="protein sequence ID" value="SFR89238.1"/>
    <property type="molecule type" value="Genomic_DNA"/>
</dbReference>
<evidence type="ECO:0000313" key="12">
    <source>
        <dbReference type="EMBL" id="SFR89238.1"/>
    </source>
</evidence>
<keyword evidence="4 10" id="KW-0808">Transferase</keyword>
<gene>
    <name evidence="12" type="ORF">SAMN02910262_02461</name>
</gene>
<dbReference type="Pfam" id="PF02424">
    <property type="entry name" value="ApbE"/>
    <property type="match status" value="1"/>
</dbReference>
<dbReference type="PANTHER" id="PTHR30040">
    <property type="entry name" value="THIAMINE BIOSYNTHESIS LIPOPROTEIN APBE"/>
    <property type="match status" value="1"/>
</dbReference>
<dbReference type="PANTHER" id="PTHR30040:SF2">
    <property type="entry name" value="FAD:PROTEIN FMN TRANSFERASE"/>
    <property type="match status" value="1"/>
</dbReference>
<comment type="cofactor">
    <cofactor evidence="11">
        <name>Mg(2+)</name>
        <dbReference type="ChEBI" id="CHEBI:18420"/>
    </cofactor>
    <cofactor evidence="11">
        <name>Mn(2+)</name>
        <dbReference type="ChEBI" id="CHEBI:29035"/>
    </cofactor>
    <text evidence="11">Magnesium. Can also use manganese.</text>
</comment>
<evidence type="ECO:0000256" key="7">
    <source>
        <dbReference type="ARBA" id="ARBA00022842"/>
    </source>
</evidence>
<evidence type="ECO:0000256" key="1">
    <source>
        <dbReference type="ARBA" id="ARBA00011955"/>
    </source>
</evidence>
<dbReference type="EC" id="2.7.1.180" evidence="1 10"/>
<keyword evidence="3 10" id="KW-0285">Flavoprotein</keyword>
<comment type="catalytic activity">
    <reaction evidence="9 10">
        <text>L-threonyl-[protein] + FAD = FMN-L-threonyl-[protein] + AMP + H(+)</text>
        <dbReference type="Rhea" id="RHEA:36847"/>
        <dbReference type="Rhea" id="RHEA-COMP:11060"/>
        <dbReference type="Rhea" id="RHEA-COMP:11061"/>
        <dbReference type="ChEBI" id="CHEBI:15378"/>
        <dbReference type="ChEBI" id="CHEBI:30013"/>
        <dbReference type="ChEBI" id="CHEBI:57692"/>
        <dbReference type="ChEBI" id="CHEBI:74257"/>
        <dbReference type="ChEBI" id="CHEBI:456215"/>
        <dbReference type="EC" id="2.7.1.180"/>
    </reaction>
</comment>
<dbReference type="GO" id="GO:0046872">
    <property type="term" value="F:metal ion binding"/>
    <property type="evidence" value="ECO:0007669"/>
    <property type="project" value="UniProtKB-UniRule"/>
</dbReference>
<keyword evidence="5 10" id="KW-0479">Metal-binding</keyword>
<evidence type="ECO:0000256" key="2">
    <source>
        <dbReference type="ARBA" id="ARBA00016337"/>
    </source>
</evidence>
<evidence type="ECO:0000256" key="4">
    <source>
        <dbReference type="ARBA" id="ARBA00022679"/>
    </source>
</evidence>
<accession>A0A1I6KDZ1</accession>
<feature type="binding site" evidence="11">
    <location>
        <position position="323"/>
    </location>
    <ligand>
        <name>Mg(2+)</name>
        <dbReference type="ChEBI" id="CHEBI:18420"/>
    </ligand>
</feature>
<evidence type="ECO:0000256" key="11">
    <source>
        <dbReference type="PIRSR" id="PIRSR006268-2"/>
    </source>
</evidence>
<feature type="binding site" evidence="11">
    <location>
        <position position="319"/>
    </location>
    <ligand>
        <name>Mg(2+)</name>
        <dbReference type="ChEBI" id="CHEBI:18420"/>
    </ligand>
</feature>
<evidence type="ECO:0000256" key="8">
    <source>
        <dbReference type="ARBA" id="ARBA00031306"/>
    </source>
</evidence>
<dbReference type="Proteomes" id="UP000214760">
    <property type="component" value="Unassembled WGS sequence"/>
</dbReference>
<proteinExistence type="inferred from homology"/>
<keyword evidence="7 10" id="KW-0460">Magnesium</keyword>
<protein>
    <recommendedName>
        <fullName evidence="2 10">FAD:protein FMN transferase</fullName>
        <ecNumber evidence="1 10">2.7.1.180</ecNumber>
    </recommendedName>
    <alternativeName>
        <fullName evidence="8 10">Flavin transferase</fullName>
    </alternativeName>
</protein>
<sequence length="374" mass="41516">MKILQLFFHFFFSGTHIRSAKEGLNVNFQTSASAYRRILIGAAAALILAVSALSGCSSAPKEPISSSQFMLDTFVTVTLYDSEDEEILKNCFRKIKHYEDIFSTTIETSEVYRLNHRTADQTEFDLSDDTADLLAEAIRYSEVSDGDYDVTVEPLSSLWNFSGGRKDLPADGEIREAVSKVDYRNIRLEGNHLTFLSPDTTIDLGSIAKGYIADRLKDDLTAQGVGSAIINLGGNVLCIGQKGNDPFKIGLQKPFADRSETFAALRIKDQSVVSSGVYERNFFVDGKNYHHILNPKSGYPYDNGLINVTIVSDRSVDGDALSTTCFSMGLERGMELINRMDGVYGYFLTDDYVVHYTDGAKDLVEQVDLPEEKK</sequence>
<dbReference type="InterPro" id="IPR003374">
    <property type="entry name" value="ApbE-like_sf"/>
</dbReference>
<reference evidence="12 13" key="1">
    <citation type="submission" date="2016-10" db="EMBL/GenBank/DDBJ databases">
        <authorList>
            <person name="de Groot N.N."/>
        </authorList>
    </citation>
    <scope>NUCLEOTIDE SEQUENCE [LARGE SCALE GENOMIC DNA]</scope>
    <source>
        <strain evidence="12 13">F</strain>
    </source>
</reference>
<feature type="binding site" evidence="11">
    <location>
        <position position="206"/>
    </location>
    <ligand>
        <name>Mg(2+)</name>
        <dbReference type="ChEBI" id="CHEBI:18420"/>
    </ligand>
</feature>
<evidence type="ECO:0000256" key="5">
    <source>
        <dbReference type="ARBA" id="ARBA00022723"/>
    </source>
</evidence>
<name>A0A1I6KDZ1_9FIRM</name>
<dbReference type="AlphaFoldDB" id="A0A1I6KDZ1"/>
<keyword evidence="12" id="KW-0449">Lipoprotein</keyword>
<evidence type="ECO:0000256" key="6">
    <source>
        <dbReference type="ARBA" id="ARBA00022827"/>
    </source>
</evidence>
<evidence type="ECO:0000256" key="3">
    <source>
        <dbReference type="ARBA" id="ARBA00022630"/>
    </source>
</evidence>
<comment type="similarity">
    <text evidence="10">Belongs to the ApbE family.</text>
</comment>
<dbReference type="PIRSF" id="PIRSF006268">
    <property type="entry name" value="ApbE"/>
    <property type="match status" value="1"/>
</dbReference>
<evidence type="ECO:0000256" key="9">
    <source>
        <dbReference type="ARBA" id="ARBA00048540"/>
    </source>
</evidence>
<dbReference type="SUPFAM" id="SSF143631">
    <property type="entry name" value="ApbE-like"/>
    <property type="match status" value="1"/>
</dbReference>
<dbReference type="Gene3D" id="3.10.520.10">
    <property type="entry name" value="ApbE-like domains"/>
    <property type="match status" value="1"/>
</dbReference>
<organism evidence="12 13">
    <name type="scientific">[Clostridium] aminophilum</name>
    <dbReference type="NCBI Taxonomy" id="1526"/>
    <lineage>
        <taxon>Bacteria</taxon>
        <taxon>Bacillati</taxon>
        <taxon>Bacillota</taxon>
        <taxon>Clostridia</taxon>
        <taxon>Lachnospirales</taxon>
        <taxon>Lachnospiraceae</taxon>
    </lineage>
</organism>
<keyword evidence="6 10" id="KW-0274">FAD</keyword>
<evidence type="ECO:0000313" key="13">
    <source>
        <dbReference type="Proteomes" id="UP000214760"/>
    </source>
</evidence>
<dbReference type="InterPro" id="IPR024932">
    <property type="entry name" value="ApbE"/>
</dbReference>